<dbReference type="InterPro" id="IPR000719">
    <property type="entry name" value="Prot_kinase_dom"/>
</dbReference>
<dbReference type="AlphaFoldDB" id="A0A813IG51"/>
<dbReference type="InterPro" id="IPR030616">
    <property type="entry name" value="Aur-like"/>
</dbReference>
<name>A0A813IG51_POLGL</name>
<evidence type="ECO:0000313" key="9">
    <source>
        <dbReference type="Proteomes" id="UP000626109"/>
    </source>
</evidence>
<keyword evidence="1" id="KW-0723">Serine/threonine-protein kinase</keyword>
<feature type="domain" description="Protein kinase" evidence="7">
    <location>
        <begin position="1"/>
        <end position="122"/>
    </location>
</feature>
<evidence type="ECO:0000256" key="6">
    <source>
        <dbReference type="PIRSR" id="PIRSR630616-2"/>
    </source>
</evidence>
<feature type="non-terminal residue" evidence="8">
    <location>
        <position position="1"/>
    </location>
</feature>
<comment type="caution">
    <text evidence="8">The sequence shown here is derived from an EMBL/GenBank/DDBJ whole genome shotgun (WGS) entry which is preliminary data.</text>
</comment>
<protein>
    <recommendedName>
        <fullName evidence="7">Protein kinase domain-containing protein</fullName>
    </recommendedName>
</protein>
<dbReference type="PROSITE" id="PS50011">
    <property type="entry name" value="PROTEIN_KINASE_DOM"/>
    <property type="match status" value="1"/>
</dbReference>
<feature type="binding site" evidence="6">
    <location>
        <position position="14"/>
    </location>
    <ligand>
        <name>ATP</name>
        <dbReference type="ChEBI" id="CHEBI:30616"/>
    </ligand>
</feature>
<keyword evidence="5 6" id="KW-0067">ATP-binding</keyword>
<keyword evidence="2" id="KW-0808">Transferase</keyword>
<evidence type="ECO:0000256" key="2">
    <source>
        <dbReference type="ARBA" id="ARBA00022679"/>
    </source>
</evidence>
<sequence length="201" mass="22867">NILVNHEDVLKIADFGWAAYTDVLRTTFCGTMDYLSPEMIKATGHDHNLDIWTVGVLLYEFLVGRPPFQSTNHTIVIEKILMCSINFPANFPPPAIDLVKRLLSLEPKLRLPLEDVLRHPWVLGQQGYAAEAVASAATAQPQSQQQPQLQPQLLVQQAVQQPVHPQMQQQIYQQVQQVQQHVQPQVQQHVQPQHPQMQLQQ</sequence>
<keyword evidence="4" id="KW-0418">Kinase</keyword>
<dbReference type="EMBL" id="CAJNNW010008744">
    <property type="protein sequence ID" value="CAE8650316.1"/>
    <property type="molecule type" value="Genomic_DNA"/>
</dbReference>
<keyword evidence="3 6" id="KW-0547">Nucleotide-binding</keyword>
<gene>
    <name evidence="8" type="ORF">PGLA2088_LOCUS8175</name>
</gene>
<dbReference type="PANTHER" id="PTHR24350">
    <property type="entry name" value="SERINE/THREONINE-PROTEIN KINASE IAL-RELATED"/>
    <property type="match status" value="1"/>
</dbReference>
<evidence type="ECO:0000256" key="3">
    <source>
        <dbReference type="ARBA" id="ARBA00022741"/>
    </source>
</evidence>
<evidence type="ECO:0000259" key="7">
    <source>
        <dbReference type="PROSITE" id="PS50011"/>
    </source>
</evidence>
<evidence type="ECO:0000256" key="5">
    <source>
        <dbReference type="ARBA" id="ARBA00022840"/>
    </source>
</evidence>
<organism evidence="8 9">
    <name type="scientific">Polarella glacialis</name>
    <name type="common">Dinoflagellate</name>
    <dbReference type="NCBI Taxonomy" id="89957"/>
    <lineage>
        <taxon>Eukaryota</taxon>
        <taxon>Sar</taxon>
        <taxon>Alveolata</taxon>
        <taxon>Dinophyceae</taxon>
        <taxon>Suessiales</taxon>
        <taxon>Suessiaceae</taxon>
        <taxon>Polarella</taxon>
    </lineage>
</organism>
<dbReference type="Proteomes" id="UP000626109">
    <property type="component" value="Unassembled WGS sequence"/>
</dbReference>
<dbReference type="Gene3D" id="1.10.510.10">
    <property type="entry name" value="Transferase(Phosphotransferase) domain 1"/>
    <property type="match status" value="1"/>
</dbReference>
<dbReference type="GO" id="GO:0005524">
    <property type="term" value="F:ATP binding"/>
    <property type="evidence" value="ECO:0007669"/>
    <property type="project" value="UniProtKB-KW"/>
</dbReference>
<dbReference type="InterPro" id="IPR011009">
    <property type="entry name" value="Kinase-like_dom_sf"/>
</dbReference>
<evidence type="ECO:0000256" key="1">
    <source>
        <dbReference type="ARBA" id="ARBA00022527"/>
    </source>
</evidence>
<proteinExistence type="predicted"/>
<dbReference type="SUPFAM" id="SSF56112">
    <property type="entry name" value="Protein kinase-like (PK-like)"/>
    <property type="match status" value="1"/>
</dbReference>
<dbReference type="GO" id="GO:0004674">
    <property type="term" value="F:protein serine/threonine kinase activity"/>
    <property type="evidence" value="ECO:0007669"/>
    <property type="project" value="UniProtKB-KW"/>
</dbReference>
<evidence type="ECO:0000256" key="4">
    <source>
        <dbReference type="ARBA" id="ARBA00022777"/>
    </source>
</evidence>
<accession>A0A813IG51</accession>
<dbReference type="SMART" id="SM00220">
    <property type="entry name" value="S_TKc"/>
    <property type="match status" value="1"/>
</dbReference>
<evidence type="ECO:0000313" key="8">
    <source>
        <dbReference type="EMBL" id="CAE8650316.1"/>
    </source>
</evidence>
<dbReference type="Pfam" id="PF00069">
    <property type="entry name" value="Pkinase"/>
    <property type="match status" value="1"/>
</dbReference>
<reference evidence="8" key="1">
    <citation type="submission" date="2021-02" db="EMBL/GenBank/DDBJ databases">
        <authorList>
            <person name="Dougan E. K."/>
            <person name="Rhodes N."/>
            <person name="Thang M."/>
            <person name="Chan C."/>
        </authorList>
    </citation>
    <scope>NUCLEOTIDE SEQUENCE</scope>
</reference>
<feature type="non-terminal residue" evidence="8">
    <location>
        <position position="201"/>
    </location>
</feature>